<evidence type="ECO:0000256" key="4">
    <source>
        <dbReference type="ARBA" id="ARBA00022989"/>
    </source>
</evidence>
<evidence type="ECO:0000256" key="2">
    <source>
        <dbReference type="ARBA" id="ARBA00022475"/>
    </source>
</evidence>
<dbReference type="GO" id="GO:0005886">
    <property type="term" value="C:plasma membrane"/>
    <property type="evidence" value="ECO:0007669"/>
    <property type="project" value="UniProtKB-SubCell"/>
</dbReference>
<feature type="transmembrane region" description="Helical" evidence="6">
    <location>
        <begin position="62"/>
        <end position="84"/>
    </location>
</feature>
<dbReference type="GO" id="GO:0042910">
    <property type="term" value="F:xenobiotic transmembrane transporter activity"/>
    <property type="evidence" value="ECO:0007669"/>
    <property type="project" value="InterPro"/>
</dbReference>
<accession>A0A9D1TQJ4</accession>
<dbReference type="GO" id="GO:0015297">
    <property type="term" value="F:antiporter activity"/>
    <property type="evidence" value="ECO:0007669"/>
    <property type="project" value="InterPro"/>
</dbReference>
<comment type="caution">
    <text evidence="7">The sequence shown here is derived from an EMBL/GenBank/DDBJ whole genome shotgun (WGS) entry which is preliminary data.</text>
</comment>
<keyword evidence="4 6" id="KW-1133">Transmembrane helix</keyword>
<feature type="transmembrane region" description="Helical" evidence="6">
    <location>
        <begin position="363"/>
        <end position="385"/>
    </location>
</feature>
<dbReference type="InterPro" id="IPR002528">
    <property type="entry name" value="MATE_fam"/>
</dbReference>
<feature type="transmembrane region" description="Helical" evidence="6">
    <location>
        <begin position="397"/>
        <end position="417"/>
    </location>
</feature>
<feature type="transmembrane region" description="Helical" evidence="6">
    <location>
        <begin position="423"/>
        <end position="443"/>
    </location>
</feature>
<organism evidence="7 8">
    <name type="scientific">Candidatus Protoclostridium stercorigallinarum</name>
    <dbReference type="NCBI Taxonomy" id="2838741"/>
    <lineage>
        <taxon>Bacteria</taxon>
        <taxon>Bacillati</taxon>
        <taxon>Bacillota</taxon>
        <taxon>Clostridia</taxon>
        <taxon>Candidatus Protoclostridium</taxon>
    </lineage>
</organism>
<feature type="transmembrane region" description="Helical" evidence="6">
    <location>
        <begin position="197"/>
        <end position="217"/>
    </location>
</feature>
<keyword evidence="2" id="KW-1003">Cell membrane</keyword>
<feature type="transmembrane region" description="Helical" evidence="6">
    <location>
        <begin position="275"/>
        <end position="296"/>
    </location>
</feature>
<evidence type="ECO:0000256" key="1">
    <source>
        <dbReference type="ARBA" id="ARBA00004651"/>
    </source>
</evidence>
<gene>
    <name evidence="7" type="ORF">H9892_00545</name>
</gene>
<feature type="transmembrane region" description="Helical" evidence="6">
    <location>
        <begin position="238"/>
        <end position="263"/>
    </location>
</feature>
<keyword evidence="3 6" id="KW-0812">Transmembrane</keyword>
<feature type="transmembrane region" description="Helical" evidence="6">
    <location>
        <begin position="96"/>
        <end position="118"/>
    </location>
</feature>
<proteinExistence type="predicted"/>
<dbReference type="PANTHER" id="PTHR43823:SF3">
    <property type="entry name" value="MULTIDRUG EXPORT PROTEIN MEPA"/>
    <property type="match status" value="1"/>
</dbReference>
<dbReference type="AlphaFoldDB" id="A0A9D1TQJ4"/>
<feature type="transmembrane region" description="Helical" evidence="6">
    <location>
        <begin position="322"/>
        <end position="351"/>
    </location>
</feature>
<evidence type="ECO:0000256" key="6">
    <source>
        <dbReference type="SAM" id="Phobius"/>
    </source>
</evidence>
<keyword evidence="5 6" id="KW-0472">Membrane</keyword>
<feature type="transmembrane region" description="Helical" evidence="6">
    <location>
        <begin position="170"/>
        <end position="191"/>
    </location>
</feature>
<evidence type="ECO:0000256" key="5">
    <source>
        <dbReference type="ARBA" id="ARBA00023136"/>
    </source>
</evidence>
<feature type="transmembrane region" description="Helical" evidence="6">
    <location>
        <begin position="20"/>
        <end position="39"/>
    </location>
</feature>
<protein>
    <submittedName>
        <fullName evidence="7">Multidrug transporter MatE</fullName>
    </submittedName>
</protein>
<dbReference type="Pfam" id="PF01554">
    <property type="entry name" value="MatE"/>
    <property type="match status" value="2"/>
</dbReference>
<evidence type="ECO:0000313" key="8">
    <source>
        <dbReference type="Proteomes" id="UP000823990"/>
    </source>
</evidence>
<reference evidence="7" key="1">
    <citation type="journal article" date="2021" name="PeerJ">
        <title>Extensive microbial diversity within the chicken gut microbiome revealed by metagenomics and culture.</title>
        <authorList>
            <person name="Gilroy R."/>
            <person name="Ravi A."/>
            <person name="Getino M."/>
            <person name="Pursley I."/>
            <person name="Horton D.L."/>
            <person name="Alikhan N.F."/>
            <person name="Baker D."/>
            <person name="Gharbi K."/>
            <person name="Hall N."/>
            <person name="Watson M."/>
            <person name="Adriaenssens E.M."/>
            <person name="Foster-Nyarko E."/>
            <person name="Jarju S."/>
            <person name="Secka A."/>
            <person name="Antonio M."/>
            <person name="Oren A."/>
            <person name="Chaudhuri R.R."/>
            <person name="La Ragione R."/>
            <person name="Hildebrand F."/>
            <person name="Pallen M.J."/>
        </authorList>
    </citation>
    <scope>NUCLEOTIDE SEQUENCE</scope>
    <source>
        <strain evidence="7">12435</strain>
    </source>
</reference>
<dbReference type="EMBL" id="DXHS01000009">
    <property type="protein sequence ID" value="HIW01820.1"/>
    <property type="molecule type" value="Genomic_DNA"/>
</dbReference>
<feature type="transmembrane region" description="Helical" evidence="6">
    <location>
        <begin position="138"/>
        <end position="158"/>
    </location>
</feature>
<name>A0A9D1TQJ4_9FIRM</name>
<comment type="subcellular location">
    <subcellularLocation>
        <location evidence="1">Cell membrane</location>
        <topology evidence="1">Multi-pass membrane protein</topology>
    </subcellularLocation>
</comment>
<dbReference type="Proteomes" id="UP000823990">
    <property type="component" value="Unassembled WGS sequence"/>
</dbReference>
<sequence>MSDGAKTDTSGVTGLRKKFFRYLAAAFGAVLTTSIYSFVDTVVVGQYEGETGTAAISCVTPIWNLFISFGILFGIGGSVMFSVCRGAGDERKSNEYFTSSLLSVVGVSAVLYVLFLTLKTPLLSLFGAGDDEVVLAKALAYVSWIAYVMPLFIVGNYLSAFIRNDGNPLLATVAVVSGGVFNIFGDIFFVFGLDMGISGAGLATMMGQILSFCIMLTHFVRRKKCTLRFACPHGFFALLLRVLRGGFAPFIVDFSLGVLVILFNNRIMQLGGQTALGVFGAIATTVLLVQVLFYGVGQALQPLASFAYGAGDTQALGKLLRYALLTAAAMSVIFFLTAMCAPAALTLVYIGEPGEETLALGVYAFRAMSVQMLFMGINVTLGYYFQSVLKVATSVMISLLRGLVLCSALLYLLPAAFGAYAVWWAMPAAEAMTAVVSLVLLAVRRPRTSAALAKRKEK</sequence>
<evidence type="ECO:0000256" key="3">
    <source>
        <dbReference type="ARBA" id="ARBA00022692"/>
    </source>
</evidence>
<dbReference type="InterPro" id="IPR051327">
    <property type="entry name" value="MATE_MepA_subfamily"/>
</dbReference>
<evidence type="ECO:0000313" key="7">
    <source>
        <dbReference type="EMBL" id="HIW01820.1"/>
    </source>
</evidence>
<reference evidence="7" key="2">
    <citation type="submission" date="2021-04" db="EMBL/GenBank/DDBJ databases">
        <authorList>
            <person name="Gilroy R."/>
        </authorList>
    </citation>
    <scope>NUCLEOTIDE SEQUENCE</scope>
    <source>
        <strain evidence="7">12435</strain>
    </source>
</reference>
<dbReference type="PANTHER" id="PTHR43823">
    <property type="entry name" value="SPORULATION PROTEIN YKVU"/>
    <property type="match status" value="1"/>
</dbReference>